<dbReference type="RefSeq" id="WP_145346652.1">
    <property type="nucleotide sequence ID" value="NZ_CP036261.1"/>
</dbReference>
<organism evidence="2 3">
    <name type="scientific">Rosistilla ulvae</name>
    <dbReference type="NCBI Taxonomy" id="1930277"/>
    <lineage>
        <taxon>Bacteria</taxon>
        <taxon>Pseudomonadati</taxon>
        <taxon>Planctomycetota</taxon>
        <taxon>Planctomycetia</taxon>
        <taxon>Pirellulales</taxon>
        <taxon>Pirellulaceae</taxon>
        <taxon>Rosistilla</taxon>
    </lineage>
</organism>
<name>A0A517M2I0_9BACT</name>
<dbReference type="EMBL" id="CP036261">
    <property type="protein sequence ID" value="QDS89080.1"/>
    <property type="molecule type" value="Genomic_DNA"/>
</dbReference>
<feature type="region of interest" description="Disordered" evidence="1">
    <location>
        <begin position="73"/>
        <end position="101"/>
    </location>
</feature>
<dbReference type="Pfam" id="PF09905">
    <property type="entry name" value="VF530"/>
    <property type="match status" value="1"/>
</dbReference>
<evidence type="ECO:0008006" key="4">
    <source>
        <dbReference type="Google" id="ProtNLM"/>
    </source>
</evidence>
<accession>A0A517M2I0</accession>
<feature type="compositionally biased region" description="Basic and acidic residues" evidence="1">
    <location>
        <begin position="74"/>
        <end position="83"/>
    </location>
</feature>
<evidence type="ECO:0000313" key="2">
    <source>
        <dbReference type="EMBL" id="QDS89080.1"/>
    </source>
</evidence>
<gene>
    <name evidence="2" type="ORF">EC9_32770</name>
</gene>
<dbReference type="KEGG" id="ruv:EC9_32770"/>
<evidence type="ECO:0000256" key="1">
    <source>
        <dbReference type="SAM" id="MobiDB-lite"/>
    </source>
</evidence>
<evidence type="ECO:0000313" key="3">
    <source>
        <dbReference type="Proteomes" id="UP000319557"/>
    </source>
</evidence>
<protein>
    <recommendedName>
        <fullName evidence="4">DUF2132 domain-containing protein</fullName>
    </recommendedName>
</protein>
<dbReference type="Proteomes" id="UP000319557">
    <property type="component" value="Chromosome"/>
</dbReference>
<proteinExistence type="predicted"/>
<dbReference type="InterPro" id="IPR018668">
    <property type="entry name" value="DNA-binding_VF530-like"/>
</dbReference>
<dbReference type="AlphaFoldDB" id="A0A517M2I0"/>
<reference evidence="2 3" key="1">
    <citation type="submission" date="2019-02" db="EMBL/GenBank/DDBJ databases">
        <title>Deep-cultivation of Planctomycetes and their phenomic and genomic characterization uncovers novel biology.</title>
        <authorList>
            <person name="Wiegand S."/>
            <person name="Jogler M."/>
            <person name="Boedeker C."/>
            <person name="Pinto D."/>
            <person name="Vollmers J."/>
            <person name="Rivas-Marin E."/>
            <person name="Kohn T."/>
            <person name="Peeters S.H."/>
            <person name="Heuer A."/>
            <person name="Rast P."/>
            <person name="Oberbeckmann S."/>
            <person name="Bunk B."/>
            <person name="Jeske O."/>
            <person name="Meyerdierks A."/>
            <person name="Storesund J.E."/>
            <person name="Kallscheuer N."/>
            <person name="Luecker S."/>
            <person name="Lage O.M."/>
            <person name="Pohl T."/>
            <person name="Merkel B.J."/>
            <person name="Hornburger P."/>
            <person name="Mueller R.-W."/>
            <person name="Bruemmer F."/>
            <person name="Labrenz M."/>
            <person name="Spormann A.M."/>
            <person name="Op den Camp H."/>
            <person name="Overmann J."/>
            <person name="Amann R."/>
            <person name="Jetten M.S.M."/>
            <person name="Mascher T."/>
            <person name="Medema M.H."/>
            <person name="Devos D.P."/>
            <person name="Kaster A.-K."/>
            <person name="Ovreas L."/>
            <person name="Rohde M."/>
            <person name="Galperin M.Y."/>
            <person name="Jogler C."/>
        </authorList>
    </citation>
    <scope>NUCLEOTIDE SEQUENCE [LARGE SCALE GENOMIC DNA]</scope>
    <source>
        <strain evidence="2 3">EC9</strain>
    </source>
</reference>
<dbReference type="OrthoDB" id="9806870at2"/>
<dbReference type="GO" id="GO:0003677">
    <property type="term" value="F:DNA binding"/>
    <property type="evidence" value="ECO:0007669"/>
    <property type="project" value="InterPro"/>
</dbReference>
<keyword evidence="3" id="KW-1185">Reference proteome</keyword>
<dbReference type="InterPro" id="IPR036361">
    <property type="entry name" value="SAP_dom_sf"/>
</dbReference>
<sequence>MNQTQPNNPLHGITLKAILEYLVAEYGWVQLGDRIQIRCFQSDPSITSSLKFLRKTDWARAKVERLYVNSISYDQRKGKKSEPAKSVPTPTESVWDRARRG</sequence>
<dbReference type="Gene3D" id="1.10.720.30">
    <property type="entry name" value="SAP domain"/>
    <property type="match status" value="1"/>
</dbReference>